<dbReference type="RefSeq" id="WP_086437089.1">
    <property type="nucleotide sequence ID" value="NZ_FXWG01000002.1"/>
</dbReference>
<reference evidence="4" key="1">
    <citation type="submission" date="2017-04" db="EMBL/GenBank/DDBJ databases">
        <authorList>
            <person name="Varghese N."/>
            <person name="Submissions S."/>
        </authorList>
    </citation>
    <scope>NUCLEOTIDE SEQUENCE [LARGE SCALE GENOMIC DNA]</scope>
</reference>
<evidence type="ECO:0000259" key="1">
    <source>
        <dbReference type="Pfam" id="PF09423"/>
    </source>
</evidence>
<dbReference type="PROSITE" id="PS51318">
    <property type="entry name" value="TAT"/>
    <property type="match status" value="1"/>
</dbReference>
<sequence>MIGSEPPFRPSAPLTRRGLFQLGGITAALAASPAIARTFGSGFTHGVASGEPGQNRVLLWTRFVAEQETPLSWQVSEKQDFGAITAEGSAVAAPTSDWCVKSWADGLEPNRWYYYRFTAPDGSRSEIGRTRTLPAGGTDPFRMAVFSCSNYAFGYFNAYAHAAEANDADLAVHLGDYIYEYRRGTYPSADEAQPGRLLWPEHEIVALADYRLRYATYRSDPDLRRIHQTLPMIAIWDDHESANDSWTGGAQNHQPETEGDWEVRKAAAKRAYREWMPVSDETYAAYEIGDLATLIRLDTRLEGREEPYNLASVLSGAGSAADAVAALTAFRDGAWADPDRTLLGMKQEAWLADALKASRGSGKVWQVLAQQVVMGNLMTPPDIVEALAANAPDFIRQRVTAAAMAGRAGLPSNMDAWDGYPSARERLLAAAREADANLVVLAGDSHNAWTFELAHAGEKAGVEFAVQSVSSPGLEAYLGAADPRRLAVSLATHNERLKFSDTSHRGYGLLELTGERVTNEYRFLDTVRTRSTRLAAKASFTSEASTNVLAG</sequence>
<dbReference type="EMBL" id="FXWG01000002">
    <property type="protein sequence ID" value="SMQ68849.1"/>
    <property type="molecule type" value="Genomic_DNA"/>
</dbReference>
<dbReference type="InterPro" id="IPR038607">
    <property type="entry name" value="PhoD-like_sf"/>
</dbReference>
<dbReference type="InterPro" id="IPR006311">
    <property type="entry name" value="TAT_signal"/>
</dbReference>
<name>A0A1Y6F2N9_9SPHN</name>
<protein>
    <submittedName>
        <fullName evidence="3">Alkaline phosphatase D</fullName>
    </submittedName>
</protein>
<gene>
    <name evidence="3" type="ORF">SAMN06297468_1126</name>
</gene>
<dbReference type="AlphaFoldDB" id="A0A1Y6F2N9"/>
<dbReference type="PANTHER" id="PTHR43606:SF2">
    <property type="entry name" value="ALKALINE PHOSPHATASE FAMILY PROTEIN (AFU_ORTHOLOGUE AFUA_5G03860)"/>
    <property type="match status" value="1"/>
</dbReference>
<dbReference type="OrthoDB" id="327733at2"/>
<dbReference type="InterPro" id="IPR018946">
    <property type="entry name" value="PhoD-like_MPP"/>
</dbReference>
<dbReference type="PANTHER" id="PTHR43606">
    <property type="entry name" value="PHOSPHATASE, PUTATIVE (AFU_ORTHOLOGUE AFUA_6G08710)-RELATED"/>
    <property type="match status" value="1"/>
</dbReference>
<dbReference type="SUPFAM" id="SSF56300">
    <property type="entry name" value="Metallo-dependent phosphatases"/>
    <property type="match status" value="1"/>
</dbReference>
<dbReference type="InterPro" id="IPR029052">
    <property type="entry name" value="Metallo-depent_PP-like"/>
</dbReference>
<dbReference type="Pfam" id="PF16655">
    <property type="entry name" value="PhoD_N"/>
    <property type="match status" value="1"/>
</dbReference>
<proteinExistence type="predicted"/>
<dbReference type="CDD" id="cd07389">
    <property type="entry name" value="MPP_PhoD"/>
    <property type="match status" value="1"/>
</dbReference>
<evidence type="ECO:0000313" key="4">
    <source>
        <dbReference type="Proteomes" id="UP000194420"/>
    </source>
</evidence>
<feature type="domain" description="PhoD-like phosphatase metallophosphatase" evidence="1">
    <location>
        <begin position="143"/>
        <end position="520"/>
    </location>
</feature>
<dbReference type="InterPro" id="IPR032093">
    <property type="entry name" value="PhoD_N"/>
</dbReference>
<keyword evidence="4" id="KW-1185">Reference proteome</keyword>
<organism evidence="3 4">
    <name type="scientific">Altererythrobacter xiamenensis</name>
    <dbReference type="NCBI Taxonomy" id="1316679"/>
    <lineage>
        <taxon>Bacteria</taxon>
        <taxon>Pseudomonadati</taxon>
        <taxon>Pseudomonadota</taxon>
        <taxon>Alphaproteobacteria</taxon>
        <taxon>Sphingomonadales</taxon>
        <taxon>Erythrobacteraceae</taxon>
        <taxon>Altererythrobacter</taxon>
    </lineage>
</organism>
<dbReference type="Proteomes" id="UP000194420">
    <property type="component" value="Unassembled WGS sequence"/>
</dbReference>
<evidence type="ECO:0000259" key="2">
    <source>
        <dbReference type="Pfam" id="PF16655"/>
    </source>
</evidence>
<accession>A0A1Y6F2N9</accession>
<dbReference type="Pfam" id="PF09423">
    <property type="entry name" value="PhoD"/>
    <property type="match status" value="1"/>
</dbReference>
<dbReference type="InterPro" id="IPR052900">
    <property type="entry name" value="Phospholipid_Metab_Enz"/>
</dbReference>
<dbReference type="Gene3D" id="3.60.21.70">
    <property type="entry name" value="PhoD-like phosphatase"/>
    <property type="match status" value="1"/>
</dbReference>
<feature type="domain" description="Phospholipase D N-terminal" evidence="2">
    <location>
        <begin position="45"/>
        <end position="132"/>
    </location>
</feature>
<evidence type="ECO:0000313" key="3">
    <source>
        <dbReference type="EMBL" id="SMQ68849.1"/>
    </source>
</evidence>
<dbReference type="Gene3D" id="2.60.40.380">
    <property type="entry name" value="Purple acid phosphatase-like, N-terminal"/>
    <property type="match status" value="1"/>
</dbReference>